<reference evidence="4" key="1">
    <citation type="journal article" date="2019" name="Int. J. Syst. Evol. Microbiol.">
        <title>The Global Catalogue of Microorganisms (GCM) 10K type strain sequencing project: providing services to taxonomists for standard genome sequencing and annotation.</title>
        <authorList>
            <consortium name="The Broad Institute Genomics Platform"/>
            <consortium name="The Broad Institute Genome Sequencing Center for Infectious Disease"/>
            <person name="Wu L."/>
            <person name="Ma J."/>
        </authorList>
    </citation>
    <scope>NUCLEOTIDE SEQUENCE [LARGE SCALE GENOMIC DNA]</scope>
    <source>
        <strain evidence="4">CCUG 49339</strain>
    </source>
</reference>
<keyword evidence="1" id="KW-0175">Coiled coil</keyword>
<proteinExistence type="predicted"/>
<evidence type="ECO:0000256" key="1">
    <source>
        <dbReference type="SAM" id="Coils"/>
    </source>
</evidence>
<accession>A0ABW4LRY2</accession>
<evidence type="ECO:0000256" key="2">
    <source>
        <dbReference type="SAM" id="Phobius"/>
    </source>
</evidence>
<dbReference type="EMBL" id="JBHUEM010000020">
    <property type="protein sequence ID" value="MFD1737231.1"/>
    <property type="molecule type" value="Genomic_DNA"/>
</dbReference>
<feature type="transmembrane region" description="Helical" evidence="2">
    <location>
        <begin position="240"/>
        <end position="263"/>
    </location>
</feature>
<evidence type="ECO:0000313" key="3">
    <source>
        <dbReference type="EMBL" id="MFD1737231.1"/>
    </source>
</evidence>
<keyword evidence="2" id="KW-0812">Transmembrane</keyword>
<feature type="transmembrane region" description="Helical" evidence="2">
    <location>
        <begin position="216"/>
        <end position="234"/>
    </location>
</feature>
<protein>
    <submittedName>
        <fullName evidence="3">Uncharacterized protein</fullName>
    </submittedName>
</protein>
<name>A0ABW4LRY2_9BACI</name>
<gene>
    <name evidence="3" type="ORF">ACFSCX_11775</name>
</gene>
<sequence length="301" mass="34591">MVESILRAKKKKEVLWTKQERIEDYYDINGNFVKSVVKDIEFKNNLKTGKAKDKVREKVYTSPLLSDNQHIEIEDLKTKKNELSEEKENKIKEKIAVKLNELDAKELQDVVGFTYEDISTMKQKVEEYNEAMSFTAAADDRIERKGAYDNYYNYDSYTGDFIVQALGYSAHSYIKYTGNTIGDMANATQVTSFKNNIISYEEYVRRYMETDQFSETLSWLGGVAGLVSFVFGYPTGPVGWAAIVSTYSGAMGVFISWTSEAYADETRLEYSRRAKNYLHEAQEDMDYTLWGDYDSTVVSGF</sequence>
<keyword evidence="4" id="KW-1185">Reference proteome</keyword>
<comment type="caution">
    <text evidence="3">The sequence shown here is derived from an EMBL/GenBank/DDBJ whole genome shotgun (WGS) entry which is preliminary data.</text>
</comment>
<keyword evidence="2" id="KW-1133">Transmembrane helix</keyword>
<evidence type="ECO:0000313" key="4">
    <source>
        <dbReference type="Proteomes" id="UP001597214"/>
    </source>
</evidence>
<dbReference type="RefSeq" id="WP_377928434.1">
    <property type="nucleotide sequence ID" value="NZ_JBHUEM010000020.1"/>
</dbReference>
<feature type="coiled-coil region" evidence="1">
    <location>
        <begin position="66"/>
        <end position="93"/>
    </location>
</feature>
<organism evidence="3 4">
    <name type="scientific">Bacillus salitolerans</name>
    <dbReference type="NCBI Taxonomy" id="1437434"/>
    <lineage>
        <taxon>Bacteria</taxon>
        <taxon>Bacillati</taxon>
        <taxon>Bacillota</taxon>
        <taxon>Bacilli</taxon>
        <taxon>Bacillales</taxon>
        <taxon>Bacillaceae</taxon>
        <taxon>Bacillus</taxon>
    </lineage>
</organism>
<dbReference type="Proteomes" id="UP001597214">
    <property type="component" value="Unassembled WGS sequence"/>
</dbReference>
<keyword evidence="2" id="KW-0472">Membrane</keyword>